<keyword evidence="2" id="KW-1185">Reference proteome</keyword>
<evidence type="ECO:0000313" key="2">
    <source>
        <dbReference type="Proteomes" id="UP001152795"/>
    </source>
</evidence>
<dbReference type="AlphaFoldDB" id="A0A6S7GZ06"/>
<sequence length="227" mass="25451">MSELRDDITSDFEAILTEWPNLHNQTKAKMSTMKYYYSNIHDRSEVVEKTDSDRKNLKTDFDSHEDLASRALNIKRDLTTQVKSSENRVQRMIKYGRPSAVGFAVMGAVIGGGLGAKVPGWGQVAAIAVGVVLGLIVFAVVGLVLYIFFKWKFTKSRDMWKQIQSSNQGGVELVGLIKEKKSCLSEIRSQLDDIEEDNMATALPILLEKLTEYSRETTGNHGQFNQV</sequence>
<dbReference type="OrthoDB" id="10511510at2759"/>
<dbReference type="CDD" id="cd12087">
    <property type="entry name" value="TM_EGFR-like"/>
    <property type="match status" value="1"/>
</dbReference>
<protein>
    <submittedName>
        <fullName evidence="1">Uncharacterized protein</fullName>
    </submittedName>
</protein>
<evidence type="ECO:0000313" key="1">
    <source>
        <dbReference type="EMBL" id="CAB3989680.1"/>
    </source>
</evidence>
<proteinExistence type="predicted"/>
<dbReference type="EMBL" id="CACRXK020001533">
    <property type="protein sequence ID" value="CAB3989680.1"/>
    <property type="molecule type" value="Genomic_DNA"/>
</dbReference>
<reference evidence="1" key="1">
    <citation type="submission" date="2020-04" db="EMBL/GenBank/DDBJ databases">
        <authorList>
            <person name="Alioto T."/>
            <person name="Alioto T."/>
            <person name="Gomez Garrido J."/>
        </authorList>
    </citation>
    <scope>NUCLEOTIDE SEQUENCE</scope>
    <source>
        <strain evidence="1">A484AB</strain>
    </source>
</reference>
<accession>A0A6S7GZ06</accession>
<dbReference type="Proteomes" id="UP001152795">
    <property type="component" value="Unassembled WGS sequence"/>
</dbReference>
<organism evidence="1 2">
    <name type="scientific">Paramuricea clavata</name>
    <name type="common">Red gorgonian</name>
    <name type="synonym">Violescent sea-whip</name>
    <dbReference type="NCBI Taxonomy" id="317549"/>
    <lineage>
        <taxon>Eukaryota</taxon>
        <taxon>Metazoa</taxon>
        <taxon>Cnidaria</taxon>
        <taxon>Anthozoa</taxon>
        <taxon>Octocorallia</taxon>
        <taxon>Malacalcyonacea</taxon>
        <taxon>Plexauridae</taxon>
        <taxon>Paramuricea</taxon>
    </lineage>
</organism>
<comment type="caution">
    <text evidence="1">The sequence shown here is derived from an EMBL/GenBank/DDBJ whole genome shotgun (WGS) entry which is preliminary data.</text>
</comment>
<gene>
    <name evidence="1" type="ORF">PACLA_8A087535</name>
</gene>
<name>A0A6S7GZ06_PARCT</name>